<keyword evidence="3" id="KW-1185">Reference proteome</keyword>
<dbReference type="EMBL" id="CP051682">
    <property type="protein sequence ID" value="QJD97793.1"/>
    <property type="molecule type" value="Genomic_DNA"/>
</dbReference>
<evidence type="ECO:0000313" key="3">
    <source>
        <dbReference type="Proteomes" id="UP000503278"/>
    </source>
</evidence>
<organism evidence="2 3">
    <name type="scientific">Mucilaginibacter robiniae</name>
    <dbReference type="NCBI Taxonomy" id="2728022"/>
    <lineage>
        <taxon>Bacteria</taxon>
        <taxon>Pseudomonadati</taxon>
        <taxon>Bacteroidota</taxon>
        <taxon>Sphingobacteriia</taxon>
        <taxon>Sphingobacteriales</taxon>
        <taxon>Sphingobacteriaceae</taxon>
        <taxon>Mucilaginibacter</taxon>
    </lineage>
</organism>
<keyword evidence="1" id="KW-0812">Transmembrane</keyword>
<feature type="transmembrane region" description="Helical" evidence="1">
    <location>
        <begin position="46"/>
        <end position="71"/>
    </location>
</feature>
<keyword evidence="1" id="KW-0472">Membrane</keyword>
<feature type="transmembrane region" description="Helical" evidence="1">
    <location>
        <begin position="20"/>
        <end position="40"/>
    </location>
</feature>
<proteinExistence type="predicted"/>
<evidence type="ECO:0000256" key="1">
    <source>
        <dbReference type="SAM" id="Phobius"/>
    </source>
</evidence>
<protein>
    <recommendedName>
        <fullName evidence="4">YcxB family protein</fullName>
    </recommendedName>
</protein>
<dbReference type="RefSeq" id="WP_169610282.1">
    <property type="nucleotide sequence ID" value="NZ_CP051682.1"/>
</dbReference>
<sequence>MYQVYKIDTAKLPAAAFRTIKMAVKLMVIVYVLFTVYITLRLKFDWTYVFTGAAVCIPAYGLALLLGYMLLKQRYRHYRIVLDDEGVAFYMPPNDKKIQWENLLITNKTDGTIALRDRSKSAIARWLTGEGNIEIIPELERFSELKQTIENCTSKLNA</sequence>
<accession>A0A7L5EA58</accession>
<keyword evidence="1" id="KW-1133">Transmembrane helix</keyword>
<reference evidence="2 3" key="1">
    <citation type="submission" date="2020-04" db="EMBL/GenBank/DDBJ databases">
        <title>Genome sequencing of novel species.</title>
        <authorList>
            <person name="Heo J."/>
            <person name="Kim S.-J."/>
            <person name="Kim J.-S."/>
            <person name="Hong S.-B."/>
            <person name="Kwon S.-W."/>
        </authorList>
    </citation>
    <scope>NUCLEOTIDE SEQUENCE [LARGE SCALE GENOMIC DNA]</scope>
    <source>
        <strain evidence="2 3">F39-2</strain>
    </source>
</reference>
<gene>
    <name evidence="2" type="ORF">HH214_18885</name>
</gene>
<name>A0A7L5EA58_9SPHI</name>
<dbReference type="KEGG" id="mrob:HH214_18885"/>
<dbReference type="AlphaFoldDB" id="A0A7L5EA58"/>
<evidence type="ECO:0008006" key="4">
    <source>
        <dbReference type="Google" id="ProtNLM"/>
    </source>
</evidence>
<evidence type="ECO:0000313" key="2">
    <source>
        <dbReference type="EMBL" id="QJD97793.1"/>
    </source>
</evidence>
<dbReference type="Proteomes" id="UP000503278">
    <property type="component" value="Chromosome"/>
</dbReference>